<dbReference type="PANTHER" id="PTHR42815:SF2">
    <property type="entry name" value="FAD-BINDING, PUTATIVE (AFU_ORTHOLOGUE AFUA_6G07600)-RELATED"/>
    <property type="match status" value="1"/>
</dbReference>
<proteinExistence type="predicted"/>
<reference evidence="3" key="1">
    <citation type="journal article" date="2014" name="Int. J. Syst. Evol. Microbiol.">
        <title>Complete genome sequence of Corynebacterium casei LMG S-19264T (=DSM 44701T), isolated from a smear-ripened cheese.</title>
        <authorList>
            <consortium name="US DOE Joint Genome Institute (JGI-PGF)"/>
            <person name="Walter F."/>
            <person name="Albersmeier A."/>
            <person name="Kalinowski J."/>
            <person name="Ruckert C."/>
        </authorList>
    </citation>
    <scope>NUCLEOTIDE SEQUENCE</scope>
    <source>
        <strain evidence="3">VKM B-1513</strain>
    </source>
</reference>
<feature type="coiled-coil region" evidence="1">
    <location>
        <begin position="182"/>
        <end position="209"/>
    </location>
</feature>
<keyword evidence="4" id="KW-1185">Reference proteome</keyword>
<feature type="domain" description="Pyridoxamine 5'-phosphate oxidase N-terminal" evidence="2">
    <location>
        <begin position="45"/>
        <end position="134"/>
    </location>
</feature>
<dbReference type="Proteomes" id="UP001143486">
    <property type="component" value="Unassembled WGS sequence"/>
</dbReference>
<gene>
    <name evidence="3" type="ORF">GCM10017621_29030</name>
</gene>
<dbReference type="RefSeq" id="WP_271187747.1">
    <property type="nucleotide sequence ID" value="NZ_BSFE01000010.1"/>
</dbReference>
<dbReference type="Pfam" id="PF01243">
    <property type="entry name" value="PNPOx_N"/>
    <property type="match status" value="1"/>
</dbReference>
<dbReference type="InterPro" id="IPR012349">
    <property type="entry name" value="Split_barrel_FMN-bd"/>
</dbReference>
<comment type="caution">
    <text evidence="3">The sequence shown here is derived from an EMBL/GenBank/DDBJ whole genome shotgun (WGS) entry which is preliminary data.</text>
</comment>
<organism evidence="3 4">
    <name type="scientific">Maricaulis virginensis</name>
    <dbReference type="NCBI Taxonomy" id="144022"/>
    <lineage>
        <taxon>Bacteria</taxon>
        <taxon>Pseudomonadati</taxon>
        <taxon>Pseudomonadota</taxon>
        <taxon>Alphaproteobacteria</taxon>
        <taxon>Maricaulales</taxon>
        <taxon>Maricaulaceae</taxon>
        <taxon>Maricaulis</taxon>
    </lineage>
</organism>
<dbReference type="PANTHER" id="PTHR42815">
    <property type="entry name" value="FAD-BINDING, PUTATIVE (AFU_ORTHOLOGUE AFUA_6G07600)-RELATED"/>
    <property type="match status" value="1"/>
</dbReference>
<sequence>MSYGFLDIATTPGVRTMQAEMGSAHVWERFEGDRAFDRFGRNEMDFIAARDSFYMATVSETGWPYVQHRGGPAGFLTVLDERTLAFADYRGNRQYISTGNARANARVALILMDYVRQARLKIFATVELLPAEPDSNLAGQVLTPGYRARPERIVLLHLAAFDWNCPQHITPRFTEAEIIETMRGVRERLAGLEDENARLRAELALAGHREGAR</sequence>
<evidence type="ECO:0000256" key="1">
    <source>
        <dbReference type="SAM" id="Coils"/>
    </source>
</evidence>
<evidence type="ECO:0000313" key="4">
    <source>
        <dbReference type="Proteomes" id="UP001143486"/>
    </source>
</evidence>
<reference evidence="3" key="2">
    <citation type="submission" date="2023-01" db="EMBL/GenBank/DDBJ databases">
        <authorList>
            <person name="Sun Q."/>
            <person name="Evtushenko L."/>
        </authorList>
    </citation>
    <scope>NUCLEOTIDE SEQUENCE</scope>
    <source>
        <strain evidence="3">VKM B-1513</strain>
    </source>
</reference>
<dbReference type="AlphaFoldDB" id="A0A9W6MP96"/>
<evidence type="ECO:0000313" key="3">
    <source>
        <dbReference type="EMBL" id="GLK53395.1"/>
    </source>
</evidence>
<dbReference type="InterPro" id="IPR011576">
    <property type="entry name" value="Pyridox_Oxase_N"/>
</dbReference>
<protein>
    <submittedName>
        <fullName evidence="3">Phosphatase</fullName>
    </submittedName>
</protein>
<dbReference type="SUPFAM" id="SSF50475">
    <property type="entry name" value="FMN-binding split barrel"/>
    <property type="match status" value="1"/>
</dbReference>
<accession>A0A9W6MP96</accession>
<dbReference type="Gene3D" id="2.30.110.10">
    <property type="entry name" value="Electron Transport, Fmn-binding Protein, Chain A"/>
    <property type="match status" value="1"/>
</dbReference>
<keyword evidence="1" id="KW-0175">Coiled coil</keyword>
<dbReference type="EMBL" id="BSFE01000010">
    <property type="protein sequence ID" value="GLK53395.1"/>
    <property type="molecule type" value="Genomic_DNA"/>
</dbReference>
<name>A0A9W6MP96_9PROT</name>
<evidence type="ECO:0000259" key="2">
    <source>
        <dbReference type="Pfam" id="PF01243"/>
    </source>
</evidence>